<accession>A0AAW2TW34</accession>
<dbReference type="PANTHER" id="PTHR36710:SF4">
    <property type="entry name" value="PLANT INVERTASE_PECTIN METHYLESTERASE INHIBITOR SUPERFAMILY PROTEIN"/>
    <property type="match status" value="1"/>
</dbReference>
<evidence type="ECO:0000259" key="5">
    <source>
        <dbReference type="SMART" id="SM00856"/>
    </source>
</evidence>
<dbReference type="SMART" id="SM00856">
    <property type="entry name" value="PMEI"/>
    <property type="match status" value="1"/>
</dbReference>
<keyword evidence="2" id="KW-1015">Disulfide bond</keyword>
<dbReference type="AlphaFoldDB" id="A0AAW2TW34"/>
<dbReference type="CDD" id="cd15797">
    <property type="entry name" value="PMEI"/>
    <property type="match status" value="1"/>
</dbReference>
<dbReference type="GO" id="GO:0046910">
    <property type="term" value="F:pectinesterase inhibitor activity"/>
    <property type="evidence" value="ECO:0007669"/>
    <property type="project" value="InterPro"/>
</dbReference>
<dbReference type="SUPFAM" id="SSF101148">
    <property type="entry name" value="Plant invertase/pectin methylesterase inhibitor"/>
    <property type="match status" value="1"/>
</dbReference>
<organism evidence="6">
    <name type="scientific">Sesamum radiatum</name>
    <name type="common">Black benniseed</name>
    <dbReference type="NCBI Taxonomy" id="300843"/>
    <lineage>
        <taxon>Eukaryota</taxon>
        <taxon>Viridiplantae</taxon>
        <taxon>Streptophyta</taxon>
        <taxon>Embryophyta</taxon>
        <taxon>Tracheophyta</taxon>
        <taxon>Spermatophyta</taxon>
        <taxon>Magnoliopsida</taxon>
        <taxon>eudicotyledons</taxon>
        <taxon>Gunneridae</taxon>
        <taxon>Pentapetalae</taxon>
        <taxon>asterids</taxon>
        <taxon>lamiids</taxon>
        <taxon>Lamiales</taxon>
        <taxon>Pedaliaceae</taxon>
        <taxon>Sesamum</taxon>
    </lineage>
</organism>
<dbReference type="InterPro" id="IPR006501">
    <property type="entry name" value="Pectinesterase_inhib_dom"/>
</dbReference>
<name>A0AAW2TW34_SESRA</name>
<dbReference type="PANTHER" id="PTHR36710">
    <property type="entry name" value="PECTINESTERASE INHIBITOR-LIKE"/>
    <property type="match status" value="1"/>
</dbReference>
<dbReference type="NCBIfam" id="TIGR01614">
    <property type="entry name" value="PME_inhib"/>
    <property type="match status" value="1"/>
</dbReference>
<dbReference type="Gene3D" id="1.20.140.40">
    <property type="entry name" value="Invertase/pectin methylesterase inhibitor family protein"/>
    <property type="match status" value="1"/>
</dbReference>
<evidence type="ECO:0000256" key="4">
    <source>
        <dbReference type="SAM" id="SignalP"/>
    </source>
</evidence>
<comment type="similarity">
    <text evidence="3">Belongs to the PMEI family.</text>
</comment>
<gene>
    <name evidence="6" type="ORF">Sradi_1703000</name>
</gene>
<evidence type="ECO:0000256" key="3">
    <source>
        <dbReference type="ARBA" id="ARBA00038471"/>
    </source>
</evidence>
<dbReference type="Pfam" id="PF04043">
    <property type="entry name" value="PMEI"/>
    <property type="match status" value="1"/>
</dbReference>
<dbReference type="InterPro" id="IPR034086">
    <property type="entry name" value="PMEI_plant"/>
</dbReference>
<protein>
    <recommendedName>
        <fullName evidence="5">Pectinesterase inhibitor domain-containing protein</fullName>
    </recommendedName>
</protein>
<reference evidence="6" key="1">
    <citation type="submission" date="2020-06" db="EMBL/GenBank/DDBJ databases">
        <authorList>
            <person name="Li T."/>
            <person name="Hu X."/>
            <person name="Zhang T."/>
            <person name="Song X."/>
            <person name="Zhang H."/>
            <person name="Dai N."/>
            <person name="Sheng W."/>
            <person name="Hou X."/>
            <person name="Wei L."/>
        </authorList>
    </citation>
    <scope>NUCLEOTIDE SEQUENCE</scope>
    <source>
        <strain evidence="6">G02</strain>
        <tissue evidence="6">Leaf</tissue>
    </source>
</reference>
<reference evidence="6" key="2">
    <citation type="journal article" date="2024" name="Plant">
        <title>Genomic evolution and insights into agronomic trait innovations of Sesamum species.</title>
        <authorList>
            <person name="Miao H."/>
            <person name="Wang L."/>
            <person name="Qu L."/>
            <person name="Liu H."/>
            <person name="Sun Y."/>
            <person name="Le M."/>
            <person name="Wang Q."/>
            <person name="Wei S."/>
            <person name="Zheng Y."/>
            <person name="Lin W."/>
            <person name="Duan Y."/>
            <person name="Cao H."/>
            <person name="Xiong S."/>
            <person name="Wang X."/>
            <person name="Wei L."/>
            <person name="Li C."/>
            <person name="Ma Q."/>
            <person name="Ju M."/>
            <person name="Zhao R."/>
            <person name="Li G."/>
            <person name="Mu C."/>
            <person name="Tian Q."/>
            <person name="Mei H."/>
            <person name="Zhang T."/>
            <person name="Gao T."/>
            <person name="Zhang H."/>
        </authorList>
    </citation>
    <scope>NUCLEOTIDE SEQUENCE</scope>
    <source>
        <strain evidence="6">G02</strain>
    </source>
</reference>
<dbReference type="InterPro" id="IPR052421">
    <property type="entry name" value="PCW_Enzyme_Inhibitor"/>
</dbReference>
<dbReference type="EMBL" id="JACGWJ010000007">
    <property type="protein sequence ID" value="KAL0407686.1"/>
    <property type="molecule type" value="Genomic_DNA"/>
</dbReference>
<comment type="caution">
    <text evidence="6">The sequence shown here is derived from an EMBL/GenBank/DDBJ whole genome shotgun (WGS) entry which is preliminary data.</text>
</comment>
<dbReference type="InterPro" id="IPR035513">
    <property type="entry name" value="Invertase/methylesterase_inhib"/>
</dbReference>
<evidence type="ECO:0000256" key="1">
    <source>
        <dbReference type="ARBA" id="ARBA00022729"/>
    </source>
</evidence>
<proteinExistence type="inferred from homology"/>
<evidence type="ECO:0000256" key="2">
    <source>
        <dbReference type="ARBA" id="ARBA00023157"/>
    </source>
</evidence>
<feature type="domain" description="Pectinesterase inhibitor" evidence="5">
    <location>
        <begin position="36"/>
        <end position="185"/>
    </location>
</feature>
<feature type="signal peptide" evidence="4">
    <location>
        <begin position="1"/>
        <end position="18"/>
    </location>
</feature>
<keyword evidence="1 4" id="KW-0732">Signal</keyword>
<evidence type="ECO:0000313" key="6">
    <source>
        <dbReference type="EMBL" id="KAL0407686.1"/>
    </source>
</evidence>
<sequence>MRSIRFITSIFFIAITFSNNLTPFITYAASEPNKNVTKEFITGICTKTSNPSLCLDVLKDLIGHPLASTTFSTLVVRPMTAAESRARRTHKMLQDMYRGLIDPSSEVRDRYQRCLLGYDDVIKFLANAKRYMRKNNDKQVKTYASSAMKRADSCDKSFARPPQEPLPLRNANQKFKDLCNIIVVICNKK</sequence>
<feature type="chain" id="PRO_5043520252" description="Pectinesterase inhibitor domain-containing protein" evidence="4">
    <location>
        <begin position="19"/>
        <end position="189"/>
    </location>
</feature>